<dbReference type="InParanoid" id="A0A1V8S7B6"/>
<dbReference type="EMBL" id="NAJO01000193">
    <property type="protein sequence ID" value="OQN95085.1"/>
    <property type="molecule type" value="Genomic_DNA"/>
</dbReference>
<sequence length="307" mass="34893">MSNVVAKSYIVFLHQGYSLETHMQTIREQVDTELRIDRIFPEEANLYDLYYRTIGLNDITLEARFAIRVSEANVDDQDAEEIEEDIRIMTRQRNHKTQTVNRAYVNQTGASFGNVWDGLIRTALRASTLWQDFWGVETILKPKKRGHVEGKSRLTKRAQPLLYGSQGKSGNGSLLHQAVAEARDAWTRSGLLDSNRDKIILYVRKRDEAKELADLLECGSYTARSGTTIEKGEKVAKWLALTDKPYLVATSAFAEGFDYPHGRLVINVNERESIVLFAQESGRAGKDHEKAYSLVLLHPLGSLWEMM</sequence>
<dbReference type="GO" id="GO:0003677">
    <property type="term" value="F:DNA binding"/>
    <property type="evidence" value="ECO:0007669"/>
    <property type="project" value="UniProtKB-KW"/>
</dbReference>
<evidence type="ECO:0000313" key="8">
    <source>
        <dbReference type="Proteomes" id="UP000192596"/>
    </source>
</evidence>
<dbReference type="GO" id="GO:0006310">
    <property type="term" value="P:DNA recombination"/>
    <property type="evidence" value="ECO:0007669"/>
    <property type="project" value="TreeGrafter"/>
</dbReference>
<dbReference type="AlphaFoldDB" id="A0A1V8S7B6"/>
<comment type="similarity">
    <text evidence="1">Belongs to the helicase family. RecQ subfamily.</text>
</comment>
<organism evidence="7 8">
    <name type="scientific">Cryoendolithus antarcticus</name>
    <dbReference type="NCBI Taxonomy" id="1507870"/>
    <lineage>
        <taxon>Eukaryota</taxon>
        <taxon>Fungi</taxon>
        <taxon>Dikarya</taxon>
        <taxon>Ascomycota</taxon>
        <taxon>Pezizomycotina</taxon>
        <taxon>Dothideomycetes</taxon>
        <taxon>Dothideomycetidae</taxon>
        <taxon>Cladosporiales</taxon>
        <taxon>Cladosporiaceae</taxon>
        <taxon>Cryoendolithus</taxon>
    </lineage>
</organism>
<dbReference type="GO" id="GO:0009378">
    <property type="term" value="F:four-way junction helicase activity"/>
    <property type="evidence" value="ECO:0007669"/>
    <property type="project" value="TreeGrafter"/>
</dbReference>
<dbReference type="PANTHER" id="PTHR13710">
    <property type="entry name" value="DNA HELICASE RECQ FAMILY MEMBER"/>
    <property type="match status" value="1"/>
</dbReference>
<evidence type="ECO:0000256" key="5">
    <source>
        <dbReference type="ARBA" id="ARBA00034808"/>
    </source>
</evidence>
<keyword evidence="3" id="KW-0413">Isomerase</keyword>
<name>A0A1V8S7B6_9PEZI</name>
<dbReference type="InterPro" id="IPR027417">
    <property type="entry name" value="P-loop_NTPase"/>
</dbReference>
<protein>
    <recommendedName>
        <fullName evidence="5">DNA 3'-5' helicase</fullName>
        <ecNumber evidence="5">5.6.2.4</ecNumber>
    </recommendedName>
</protein>
<gene>
    <name evidence="7" type="ORF">B0A48_18821</name>
</gene>
<dbReference type="OrthoDB" id="2608216at2759"/>
<evidence type="ECO:0000259" key="6">
    <source>
        <dbReference type="PROSITE" id="PS51194"/>
    </source>
</evidence>
<dbReference type="SUPFAM" id="SSF52540">
    <property type="entry name" value="P-loop containing nucleoside triphosphate hydrolases"/>
    <property type="match status" value="1"/>
</dbReference>
<dbReference type="Gene3D" id="3.40.50.300">
    <property type="entry name" value="P-loop containing nucleotide triphosphate hydrolases"/>
    <property type="match status" value="1"/>
</dbReference>
<feature type="domain" description="Helicase C-terminal" evidence="6">
    <location>
        <begin position="191"/>
        <end position="307"/>
    </location>
</feature>
<comment type="catalytic activity">
    <reaction evidence="4">
        <text>Couples ATP hydrolysis with the unwinding of duplex DNA by translocating in the 3'-5' direction.</text>
        <dbReference type="EC" id="5.6.2.4"/>
    </reaction>
</comment>
<accession>A0A1V8S7B6</accession>
<keyword evidence="8" id="KW-1185">Reference proteome</keyword>
<reference evidence="8" key="1">
    <citation type="submission" date="2017-03" db="EMBL/GenBank/DDBJ databases">
        <title>Genomes of endolithic fungi from Antarctica.</title>
        <authorList>
            <person name="Coleine C."/>
            <person name="Masonjones S."/>
            <person name="Stajich J.E."/>
        </authorList>
    </citation>
    <scope>NUCLEOTIDE SEQUENCE [LARGE SCALE GENOMIC DNA]</scope>
    <source>
        <strain evidence="8">CCFEE 5527</strain>
    </source>
</reference>
<evidence type="ECO:0000256" key="3">
    <source>
        <dbReference type="ARBA" id="ARBA00023235"/>
    </source>
</evidence>
<keyword evidence="2" id="KW-0238">DNA-binding</keyword>
<dbReference type="STRING" id="1507870.A0A1V8S7B6"/>
<evidence type="ECO:0000256" key="1">
    <source>
        <dbReference type="ARBA" id="ARBA00005446"/>
    </source>
</evidence>
<evidence type="ECO:0000256" key="4">
    <source>
        <dbReference type="ARBA" id="ARBA00034617"/>
    </source>
</evidence>
<evidence type="ECO:0000256" key="2">
    <source>
        <dbReference type="ARBA" id="ARBA00023125"/>
    </source>
</evidence>
<dbReference type="GO" id="GO:0043138">
    <property type="term" value="F:3'-5' DNA helicase activity"/>
    <property type="evidence" value="ECO:0007669"/>
    <property type="project" value="UniProtKB-EC"/>
</dbReference>
<proteinExistence type="inferred from homology"/>
<dbReference type="InterPro" id="IPR001650">
    <property type="entry name" value="Helicase_C-like"/>
</dbReference>
<dbReference type="SMART" id="SM00490">
    <property type="entry name" value="HELICc"/>
    <property type="match status" value="1"/>
</dbReference>
<evidence type="ECO:0000313" key="7">
    <source>
        <dbReference type="EMBL" id="OQN95085.1"/>
    </source>
</evidence>
<dbReference type="Pfam" id="PF00271">
    <property type="entry name" value="Helicase_C"/>
    <property type="match status" value="1"/>
</dbReference>
<dbReference type="Proteomes" id="UP000192596">
    <property type="component" value="Unassembled WGS sequence"/>
</dbReference>
<dbReference type="GO" id="GO:0006281">
    <property type="term" value="P:DNA repair"/>
    <property type="evidence" value="ECO:0007669"/>
    <property type="project" value="TreeGrafter"/>
</dbReference>
<comment type="caution">
    <text evidence="7">The sequence shown here is derived from an EMBL/GenBank/DDBJ whole genome shotgun (WGS) entry which is preliminary data.</text>
</comment>
<dbReference type="GO" id="GO:0005694">
    <property type="term" value="C:chromosome"/>
    <property type="evidence" value="ECO:0007669"/>
    <property type="project" value="TreeGrafter"/>
</dbReference>
<dbReference type="PANTHER" id="PTHR13710:SF105">
    <property type="entry name" value="ATP-DEPENDENT DNA HELICASE Q1"/>
    <property type="match status" value="1"/>
</dbReference>
<dbReference type="PROSITE" id="PS51194">
    <property type="entry name" value="HELICASE_CTER"/>
    <property type="match status" value="1"/>
</dbReference>
<dbReference type="GO" id="GO:0005737">
    <property type="term" value="C:cytoplasm"/>
    <property type="evidence" value="ECO:0007669"/>
    <property type="project" value="TreeGrafter"/>
</dbReference>
<dbReference type="EC" id="5.6.2.4" evidence="5"/>